<accession>A0A8H6M1R2</accession>
<organism evidence="2 3">
    <name type="scientific">Ephemerocybe angulata</name>
    <dbReference type="NCBI Taxonomy" id="980116"/>
    <lineage>
        <taxon>Eukaryota</taxon>
        <taxon>Fungi</taxon>
        <taxon>Dikarya</taxon>
        <taxon>Basidiomycota</taxon>
        <taxon>Agaricomycotina</taxon>
        <taxon>Agaricomycetes</taxon>
        <taxon>Agaricomycetidae</taxon>
        <taxon>Agaricales</taxon>
        <taxon>Agaricineae</taxon>
        <taxon>Psathyrellaceae</taxon>
        <taxon>Ephemerocybe</taxon>
    </lineage>
</organism>
<feature type="region of interest" description="Disordered" evidence="1">
    <location>
        <begin position="102"/>
        <end position="174"/>
    </location>
</feature>
<name>A0A8H6M1R2_9AGAR</name>
<dbReference type="EMBL" id="JACGCI010000066">
    <property type="protein sequence ID" value="KAF6749061.1"/>
    <property type="molecule type" value="Genomic_DNA"/>
</dbReference>
<comment type="caution">
    <text evidence="2">The sequence shown here is derived from an EMBL/GenBank/DDBJ whole genome shotgun (WGS) entry which is preliminary data.</text>
</comment>
<feature type="non-terminal residue" evidence="2">
    <location>
        <position position="1"/>
    </location>
</feature>
<evidence type="ECO:0000313" key="3">
    <source>
        <dbReference type="Proteomes" id="UP000521943"/>
    </source>
</evidence>
<proteinExistence type="predicted"/>
<gene>
    <name evidence="2" type="ORF">DFP72DRAFT_1143377</name>
</gene>
<keyword evidence="3" id="KW-1185">Reference proteome</keyword>
<sequence length="273" mass="30659">HDTSCFALPFNILITEFLSALKIPSLHPFLHCSTMETISITIKCLWWAWLNVPPKPITADLTPPSGYTYIPETIPGMQYFRAPRRSRSLDPFITRNSIYKPKRRAASPPVARPLRSTKGKPRVRRVSERPAPHNARGSHQDLGAVAPSNERRGRGRQLLPRTESPSRESIHALPSDLPPLYDEYYLPPDSLPPYSPLSPTSPHAQFRTSLRDIAPQHLGQRPARKTVNKWVIKTKIGRDGEVYTVQELEPVGVRQRPRCSSTVASGSGVLRSN</sequence>
<reference evidence="2 3" key="1">
    <citation type="submission" date="2020-07" db="EMBL/GenBank/DDBJ databases">
        <title>Comparative genomics of pyrophilous fungi reveals a link between fire events and developmental genes.</title>
        <authorList>
            <consortium name="DOE Joint Genome Institute"/>
            <person name="Steindorff A.S."/>
            <person name="Carver A."/>
            <person name="Calhoun S."/>
            <person name="Stillman K."/>
            <person name="Liu H."/>
            <person name="Lipzen A."/>
            <person name="Pangilinan J."/>
            <person name="Labutti K."/>
            <person name="Bruns T.D."/>
            <person name="Grigoriev I.V."/>
        </authorList>
    </citation>
    <scope>NUCLEOTIDE SEQUENCE [LARGE SCALE GENOMIC DNA]</scope>
    <source>
        <strain evidence="2 3">CBS 144469</strain>
    </source>
</reference>
<dbReference type="AlphaFoldDB" id="A0A8H6M1R2"/>
<evidence type="ECO:0000313" key="2">
    <source>
        <dbReference type="EMBL" id="KAF6749061.1"/>
    </source>
</evidence>
<evidence type="ECO:0000256" key="1">
    <source>
        <dbReference type="SAM" id="MobiDB-lite"/>
    </source>
</evidence>
<feature type="compositionally biased region" description="Basic residues" evidence="1">
    <location>
        <begin position="115"/>
        <end position="124"/>
    </location>
</feature>
<dbReference type="Proteomes" id="UP000521943">
    <property type="component" value="Unassembled WGS sequence"/>
</dbReference>
<protein>
    <submittedName>
        <fullName evidence="2">Uncharacterized protein</fullName>
    </submittedName>
</protein>